<dbReference type="InterPro" id="IPR011234">
    <property type="entry name" value="Fumarylacetoacetase-like_C"/>
</dbReference>
<name>A0A6H1P2Q5_PRIMG</name>
<reference evidence="3 4" key="1">
    <citation type="submission" date="2020-04" db="EMBL/GenBank/DDBJ databases">
        <title>Genome-Wide Identification of 5-Methylcytosine Sites in Bacterial Genomes By High-Throughput Sequencing of MspJI Restriction Fragments.</title>
        <authorList>
            <person name="Wu V."/>
        </authorList>
    </citation>
    <scope>NUCLEOTIDE SEQUENCE [LARGE SCALE GENOMIC DNA]</scope>
    <source>
        <strain evidence="3 4">S2</strain>
    </source>
</reference>
<dbReference type="EMBL" id="CP051128">
    <property type="protein sequence ID" value="QIZ07833.1"/>
    <property type="molecule type" value="Genomic_DNA"/>
</dbReference>
<dbReference type="AlphaFoldDB" id="A0A6H1P2Q5"/>
<dbReference type="InterPro" id="IPR050772">
    <property type="entry name" value="Hydratase-Decarb/MhpD_sf"/>
</dbReference>
<gene>
    <name evidence="3" type="ORF">HFZ78_14805</name>
</gene>
<protein>
    <submittedName>
        <fullName evidence="3">4-oxalocrotonate decarboxylase</fullName>
    </submittedName>
</protein>
<reference evidence="3 4" key="2">
    <citation type="submission" date="2020-04" db="EMBL/GenBank/DDBJ databases">
        <authorList>
            <person name="Fomenkov A."/>
            <person name="Anton B.P."/>
            <person name="Roberts R.J."/>
        </authorList>
    </citation>
    <scope>NUCLEOTIDE SEQUENCE [LARGE SCALE GENOMIC DNA]</scope>
    <source>
        <strain evidence="3 4">S2</strain>
    </source>
</reference>
<sequence length="263" mass="28835">MTLLQGTEQEIIDYLLAAEKEKREVEKITTSYPDLTFEHAYEIQQKLIEQKEQEGLRRIGVKLGLTSKAKQEMMGVHEAIYGYLMDDMLAPEWEPVQFSSFIHPKAEPEIAFLINEDIQGTSVTAEDILKVTKYVAPAIEIIDSRYLDFKFTLVDVVADNCSSSKFIVGNKWVSPDALNLKEIGVYMSKNSEVATTGTSAAVLGDPAAAVAWAVNKLGETGRGLKKGDIVLSGAITEAISFQPGDTILAQFADLGSVSFSCKS</sequence>
<dbReference type="PANTHER" id="PTHR30143">
    <property type="entry name" value="ACID HYDRATASE"/>
    <property type="match status" value="1"/>
</dbReference>
<keyword evidence="1" id="KW-0456">Lyase</keyword>
<evidence type="ECO:0000313" key="4">
    <source>
        <dbReference type="Proteomes" id="UP000501868"/>
    </source>
</evidence>
<dbReference type="Proteomes" id="UP000501868">
    <property type="component" value="Chromosome"/>
</dbReference>
<dbReference type="PANTHER" id="PTHR30143:SF0">
    <property type="entry name" value="2-KETO-4-PENTENOATE HYDRATASE"/>
    <property type="match status" value="1"/>
</dbReference>
<dbReference type="Gene3D" id="3.90.850.10">
    <property type="entry name" value="Fumarylacetoacetase-like, C-terminal domain"/>
    <property type="match status" value="1"/>
</dbReference>
<feature type="domain" description="Fumarylacetoacetase-like C-terminal" evidence="2">
    <location>
        <begin position="90"/>
        <end position="257"/>
    </location>
</feature>
<evidence type="ECO:0000313" key="3">
    <source>
        <dbReference type="EMBL" id="QIZ07833.1"/>
    </source>
</evidence>
<evidence type="ECO:0000259" key="2">
    <source>
        <dbReference type="Pfam" id="PF01557"/>
    </source>
</evidence>
<dbReference type="GO" id="GO:0008684">
    <property type="term" value="F:2-oxopent-4-enoate hydratase activity"/>
    <property type="evidence" value="ECO:0007669"/>
    <property type="project" value="TreeGrafter"/>
</dbReference>
<dbReference type="SUPFAM" id="SSF56529">
    <property type="entry name" value="FAH"/>
    <property type="match status" value="1"/>
</dbReference>
<evidence type="ECO:0000256" key="1">
    <source>
        <dbReference type="ARBA" id="ARBA00023239"/>
    </source>
</evidence>
<dbReference type="InterPro" id="IPR036663">
    <property type="entry name" value="Fumarylacetoacetase_C_sf"/>
</dbReference>
<dbReference type="Pfam" id="PF01557">
    <property type="entry name" value="FAA_hydrolase"/>
    <property type="match status" value="1"/>
</dbReference>
<proteinExistence type="predicted"/>
<accession>A0A6H1P2Q5</accession>
<organism evidence="3 4">
    <name type="scientific">Priestia megaterium</name>
    <name type="common">Bacillus megaterium</name>
    <dbReference type="NCBI Taxonomy" id="1404"/>
    <lineage>
        <taxon>Bacteria</taxon>
        <taxon>Bacillati</taxon>
        <taxon>Bacillota</taxon>
        <taxon>Bacilli</taxon>
        <taxon>Bacillales</taxon>
        <taxon>Bacillaceae</taxon>
        <taxon>Priestia</taxon>
    </lineage>
</organism>
<dbReference type="GO" id="GO:0005737">
    <property type="term" value="C:cytoplasm"/>
    <property type="evidence" value="ECO:0007669"/>
    <property type="project" value="TreeGrafter"/>
</dbReference>